<dbReference type="Proteomes" id="UP001589854">
    <property type="component" value="Unassembled WGS sequence"/>
</dbReference>
<name>A0ABV6G920_9BACI</name>
<reference evidence="2 3" key="1">
    <citation type="submission" date="2024-09" db="EMBL/GenBank/DDBJ databases">
        <authorList>
            <person name="Sun Q."/>
            <person name="Mori K."/>
        </authorList>
    </citation>
    <scope>NUCLEOTIDE SEQUENCE [LARGE SCALE GENOMIC DNA]</scope>
    <source>
        <strain evidence="2 3">CCM 7228</strain>
    </source>
</reference>
<dbReference type="RefSeq" id="WP_378929864.1">
    <property type="nucleotide sequence ID" value="NZ_JBHLVO010000001.1"/>
</dbReference>
<gene>
    <name evidence="2" type="ORF">ACFFIX_01710</name>
</gene>
<dbReference type="SUPFAM" id="SSF54523">
    <property type="entry name" value="Pili subunits"/>
    <property type="match status" value="1"/>
</dbReference>
<protein>
    <submittedName>
        <fullName evidence="2">Type II secretion system protein J</fullName>
    </submittedName>
</protein>
<keyword evidence="1" id="KW-0472">Membrane</keyword>
<evidence type="ECO:0000256" key="1">
    <source>
        <dbReference type="SAM" id="Phobius"/>
    </source>
</evidence>
<accession>A0ABV6G920</accession>
<evidence type="ECO:0000313" key="3">
    <source>
        <dbReference type="Proteomes" id="UP001589854"/>
    </source>
</evidence>
<keyword evidence="1" id="KW-1133">Transmembrane helix</keyword>
<dbReference type="EMBL" id="JBHLVO010000001">
    <property type="protein sequence ID" value="MFC0270176.1"/>
    <property type="molecule type" value="Genomic_DNA"/>
</dbReference>
<dbReference type="InterPro" id="IPR045584">
    <property type="entry name" value="Pilin-like"/>
</dbReference>
<comment type="caution">
    <text evidence="2">The sequence shown here is derived from an EMBL/GenBank/DDBJ whole genome shotgun (WGS) entry which is preliminary data.</text>
</comment>
<keyword evidence="3" id="KW-1185">Reference proteome</keyword>
<keyword evidence="1" id="KW-0812">Transmembrane</keyword>
<sequence>MQKLDQRQMGITLIELLAVLAIMSFLLILVGSMLINGLSYSNRAQANVLLQQEANLLVTTLDRIHKTQISYTIHLDKNPHATSITIHYENGEAMTLSNSDYVYTLYNTSGDVETLMEPIIKIKQNSGDSLYFNTLPFKLVVQKKGDPELKYELRTILSRRM</sequence>
<organism evidence="2 3">
    <name type="scientific">Metabacillus herbersteinensis</name>
    <dbReference type="NCBI Taxonomy" id="283816"/>
    <lineage>
        <taxon>Bacteria</taxon>
        <taxon>Bacillati</taxon>
        <taxon>Bacillota</taxon>
        <taxon>Bacilli</taxon>
        <taxon>Bacillales</taxon>
        <taxon>Bacillaceae</taxon>
        <taxon>Metabacillus</taxon>
    </lineage>
</organism>
<proteinExistence type="predicted"/>
<feature type="transmembrane region" description="Helical" evidence="1">
    <location>
        <begin position="12"/>
        <end position="35"/>
    </location>
</feature>
<evidence type="ECO:0000313" key="2">
    <source>
        <dbReference type="EMBL" id="MFC0270176.1"/>
    </source>
</evidence>